<dbReference type="Gene3D" id="1.20.1250.20">
    <property type="entry name" value="MFS general substrate transporter like domains"/>
    <property type="match status" value="1"/>
</dbReference>
<comment type="caution">
    <text evidence="10">The sequence shown here is derived from an EMBL/GenBank/DDBJ whole genome shotgun (WGS) entry which is preliminary data.</text>
</comment>
<keyword evidence="3 8" id="KW-0812">Transmembrane</keyword>
<feature type="transmembrane region" description="Helical" evidence="8">
    <location>
        <begin position="373"/>
        <end position="400"/>
    </location>
</feature>
<dbReference type="PANTHER" id="PTHR23501:SF191">
    <property type="entry name" value="VACUOLAR BASIC AMINO ACID TRANSPORTER 4"/>
    <property type="match status" value="1"/>
</dbReference>
<feature type="transmembrane region" description="Helical" evidence="8">
    <location>
        <begin position="186"/>
        <end position="205"/>
    </location>
</feature>
<dbReference type="OMA" id="NENSTWA"/>
<evidence type="ECO:0000256" key="7">
    <source>
        <dbReference type="SAM" id="MobiDB-lite"/>
    </source>
</evidence>
<dbReference type="EMBL" id="MCGN01000005">
    <property type="protein sequence ID" value="ORY96855.1"/>
    <property type="molecule type" value="Genomic_DNA"/>
</dbReference>
<evidence type="ECO:0000256" key="4">
    <source>
        <dbReference type="ARBA" id="ARBA00022989"/>
    </source>
</evidence>
<dbReference type="PROSITE" id="PS50850">
    <property type="entry name" value="MFS"/>
    <property type="match status" value="1"/>
</dbReference>
<accession>A0A1X2HDH1</accession>
<dbReference type="OrthoDB" id="10021397at2759"/>
<keyword evidence="2" id="KW-0813">Transport</keyword>
<feature type="domain" description="Major facilitator superfamily (MFS) profile" evidence="9">
    <location>
        <begin position="1"/>
        <end position="480"/>
    </location>
</feature>
<keyword evidence="11" id="KW-1185">Reference proteome</keyword>
<evidence type="ECO:0000259" key="9">
    <source>
        <dbReference type="PROSITE" id="PS50850"/>
    </source>
</evidence>
<feature type="transmembrane region" description="Helical" evidence="8">
    <location>
        <begin position="119"/>
        <end position="136"/>
    </location>
</feature>
<feature type="transmembrane region" description="Helical" evidence="8">
    <location>
        <begin position="249"/>
        <end position="273"/>
    </location>
</feature>
<keyword evidence="4 8" id="KW-1133">Transmembrane helix</keyword>
<dbReference type="STRING" id="13706.A0A1X2HDH1"/>
<evidence type="ECO:0000313" key="10">
    <source>
        <dbReference type="EMBL" id="ORY96855.1"/>
    </source>
</evidence>
<dbReference type="Gene3D" id="1.20.1720.10">
    <property type="entry name" value="Multidrug resistance protein D"/>
    <property type="match status" value="1"/>
</dbReference>
<protein>
    <recommendedName>
        <fullName evidence="6">MFS-type drug efflux transporter P55</fullName>
    </recommendedName>
</protein>
<feature type="transmembrane region" description="Helical" evidence="8">
    <location>
        <begin position="293"/>
        <end position="312"/>
    </location>
</feature>
<feature type="transmembrane region" description="Helical" evidence="8">
    <location>
        <begin position="344"/>
        <end position="361"/>
    </location>
</feature>
<evidence type="ECO:0000256" key="8">
    <source>
        <dbReference type="SAM" id="Phobius"/>
    </source>
</evidence>
<evidence type="ECO:0000256" key="2">
    <source>
        <dbReference type="ARBA" id="ARBA00022448"/>
    </source>
</evidence>
<feature type="transmembrane region" description="Helical" evidence="8">
    <location>
        <begin position="217"/>
        <end position="237"/>
    </location>
</feature>
<feature type="transmembrane region" description="Helical" evidence="8">
    <location>
        <begin position="148"/>
        <end position="166"/>
    </location>
</feature>
<feature type="region of interest" description="Disordered" evidence="7">
    <location>
        <begin position="491"/>
        <end position="515"/>
    </location>
</feature>
<dbReference type="AlphaFoldDB" id="A0A1X2HDH1"/>
<dbReference type="Proteomes" id="UP000242180">
    <property type="component" value="Unassembled WGS sequence"/>
</dbReference>
<reference evidence="10 11" key="1">
    <citation type="submission" date="2016-07" db="EMBL/GenBank/DDBJ databases">
        <title>Pervasive Adenine N6-methylation of Active Genes in Fungi.</title>
        <authorList>
            <consortium name="DOE Joint Genome Institute"/>
            <person name="Mondo S.J."/>
            <person name="Dannebaum R.O."/>
            <person name="Kuo R.C."/>
            <person name="Labutti K."/>
            <person name="Haridas S."/>
            <person name="Kuo A."/>
            <person name="Salamov A."/>
            <person name="Ahrendt S.R."/>
            <person name="Lipzen A."/>
            <person name="Sullivan W."/>
            <person name="Andreopoulos W.B."/>
            <person name="Clum A."/>
            <person name="Lindquist E."/>
            <person name="Daum C."/>
            <person name="Ramamoorthy G.K."/>
            <person name="Gryganskyi A."/>
            <person name="Culley D."/>
            <person name="Magnuson J.K."/>
            <person name="James T.Y."/>
            <person name="O'Malley M.A."/>
            <person name="Stajich J.E."/>
            <person name="Spatafora J.W."/>
            <person name="Visel A."/>
            <person name="Grigoriev I.V."/>
        </authorList>
    </citation>
    <scope>NUCLEOTIDE SEQUENCE [LARGE SCALE GENOMIC DNA]</scope>
    <source>
        <strain evidence="10 11">NRRL 2496</strain>
    </source>
</reference>
<name>A0A1X2HDH1_SYNRA</name>
<dbReference type="GO" id="GO:0022857">
    <property type="term" value="F:transmembrane transporter activity"/>
    <property type="evidence" value="ECO:0007669"/>
    <property type="project" value="InterPro"/>
</dbReference>
<dbReference type="PROSITE" id="PS00216">
    <property type="entry name" value="SUGAR_TRANSPORT_1"/>
    <property type="match status" value="1"/>
</dbReference>
<comment type="subcellular location">
    <subcellularLocation>
        <location evidence="1">Endomembrane system</location>
        <topology evidence="1">Multi-pass membrane protein</topology>
    </subcellularLocation>
</comment>
<dbReference type="GO" id="GO:0005886">
    <property type="term" value="C:plasma membrane"/>
    <property type="evidence" value="ECO:0007669"/>
    <property type="project" value="TreeGrafter"/>
</dbReference>
<dbReference type="InterPro" id="IPR005829">
    <property type="entry name" value="Sugar_transporter_CS"/>
</dbReference>
<dbReference type="CDD" id="cd17502">
    <property type="entry name" value="MFS_Azr1_MDR_like"/>
    <property type="match status" value="1"/>
</dbReference>
<feature type="transmembrane region" description="Helical" evidence="8">
    <location>
        <begin position="319"/>
        <end position="338"/>
    </location>
</feature>
<dbReference type="GO" id="GO:0012505">
    <property type="term" value="C:endomembrane system"/>
    <property type="evidence" value="ECO:0007669"/>
    <property type="project" value="UniProtKB-SubCell"/>
</dbReference>
<dbReference type="InterPro" id="IPR011701">
    <property type="entry name" value="MFS"/>
</dbReference>
<dbReference type="PANTHER" id="PTHR23501">
    <property type="entry name" value="MAJOR FACILITATOR SUPERFAMILY"/>
    <property type="match status" value="1"/>
</dbReference>
<feature type="transmembrane region" description="Helical" evidence="8">
    <location>
        <begin position="58"/>
        <end position="76"/>
    </location>
</feature>
<evidence type="ECO:0000256" key="6">
    <source>
        <dbReference type="ARBA" id="ARBA00044273"/>
    </source>
</evidence>
<sequence length="515" mass="56150">MFMVSLNTTVIAPAMSIIATDMDALAEQTWIATAYLLAFNSSQPLSGKFSDIFGRKPVLLFGIFTFFIGSIVNAVSPNIDALIAGRTVQGLGGGCIMSMAFIIIADMAPLHLRPRFQSLLIVVYGLASVVGPLVGGAFVDKVTWRWDFWLNVILGGVALILVFFLLKETTKVENTSLRKKLQRIDWLGTIVVIGFICCLLLALNWGQSYGWKDAHALGPFIAAGVALILLIIIEGWIAPEPLLPRQVILDPGVFVIYLYIACLGVAFIGTLYYGPILFQSVFGADSTNSGVRLIPYMVMLIIASVSSGYVMNRFPYIKFYIVLAAVLNIIGYGLFFTVNENSTWAQQACYLMFCGFAFGLSQQNTMVGVQSAAAPEFMAVATALNNFFLMLGASVGVAVYETLFSEFLQAQLKGVDAETLALAQQYGATSNYLYIRNMPTESQPPILHAYMEALHDVFILPLGAAGICVICACFMKNTRFGQSNAKAEKEAEEISKVESYQHDGTSEKYENANSA</sequence>
<feature type="transmembrane region" description="Helical" evidence="8">
    <location>
        <begin position="457"/>
        <end position="475"/>
    </location>
</feature>
<evidence type="ECO:0000256" key="1">
    <source>
        <dbReference type="ARBA" id="ARBA00004127"/>
    </source>
</evidence>
<evidence type="ECO:0000256" key="3">
    <source>
        <dbReference type="ARBA" id="ARBA00022692"/>
    </source>
</evidence>
<feature type="transmembrane region" description="Helical" evidence="8">
    <location>
        <begin position="88"/>
        <end position="107"/>
    </location>
</feature>
<dbReference type="InterPro" id="IPR020846">
    <property type="entry name" value="MFS_dom"/>
</dbReference>
<proteinExistence type="predicted"/>
<gene>
    <name evidence="10" type="ORF">BCR43DRAFT_531313</name>
</gene>
<dbReference type="InterPro" id="IPR036259">
    <property type="entry name" value="MFS_trans_sf"/>
</dbReference>
<dbReference type="InParanoid" id="A0A1X2HDH1"/>
<dbReference type="SUPFAM" id="SSF103473">
    <property type="entry name" value="MFS general substrate transporter"/>
    <property type="match status" value="2"/>
</dbReference>
<dbReference type="Pfam" id="PF07690">
    <property type="entry name" value="MFS_1"/>
    <property type="match status" value="1"/>
</dbReference>
<organism evidence="10 11">
    <name type="scientific">Syncephalastrum racemosum</name>
    <name type="common">Filamentous fungus</name>
    <dbReference type="NCBI Taxonomy" id="13706"/>
    <lineage>
        <taxon>Eukaryota</taxon>
        <taxon>Fungi</taxon>
        <taxon>Fungi incertae sedis</taxon>
        <taxon>Mucoromycota</taxon>
        <taxon>Mucoromycotina</taxon>
        <taxon>Mucoromycetes</taxon>
        <taxon>Mucorales</taxon>
        <taxon>Syncephalastraceae</taxon>
        <taxon>Syncephalastrum</taxon>
    </lineage>
</organism>
<keyword evidence="5 8" id="KW-0472">Membrane</keyword>
<evidence type="ECO:0000313" key="11">
    <source>
        <dbReference type="Proteomes" id="UP000242180"/>
    </source>
</evidence>
<evidence type="ECO:0000256" key="5">
    <source>
        <dbReference type="ARBA" id="ARBA00023136"/>
    </source>
</evidence>